<reference evidence="2 3" key="1">
    <citation type="submission" date="2016-10" db="EMBL/GenBank/DDBJ databases">
        <authorList>
            <person name="de Groot N.N."/>
        </authorList>
    </citation>
    <scope>NUCLEOTIDE SEQUENCE [LARGE SCALE GENOMIC DNA]</scope>
    <source>
        <strain evidence="2 3">L14</strain>
    </source>
</reference>
<feature type="domain" description="Phage-Barnase-EndoU-ColicinE5/D-RelE like nuclease 4" evidence="1">
    <location>
        <begin position="15"/>
        <end position="167"/>
    </location>
</feature>
<name>A0A1I0XRP1_SELRU</name>
<evidence type="ECO:0000313" key="2">
    <source>
        <dbReference type="EMBL" id="SFB03672.1"/>
    </source>
</evidence>
<evidence type="ECO:0000259" key="1">
    <source>
        <dbReference type="Pfam" id="PF18813"/>
    </source>
</evidence>
<dbReference type="RefSeq" id="WP_143555560.1">
    <property type="nucleotide sequence ID" value="NZ_FOJX01000007.1"/>
</dbReference>
<evidence type="ECO:0000313" key="3">
    <source>
        <dbReference type="Proteomes" id="UP000183843"/>
    </source>
</evidence>
<accession>A0A1I0XRP1</accession>
<gene>
    <name evidence="2" type="ORF">SAMN05216587_10755</name>
</gene>
<dbReference type="Proteomes" id="UP000183843">
    <property type="component" value="Unassembled WGS sequence"/>
</dbReference>
<dbReference type="Pfam" id="PF18813">
    <property type="entry name" value="PBECR4"/>
    <property type="match status" value="1"/>
</dbReference>
<sequence length="213" mass="24457">MANRADTLLTLRNQIITAARNYAGLTKKTYLYVYGNEYFELLFAIGSFMHLTGVSTSLRAEDFYHKAITGTLSGQQLDFTKQQTMRKVKKKLPCLEQLPQLTKTTVCVVKDLSTNTLLYKLGLTNLEFTLGVSQPSFANKFPAGVYIPRSLRVKDKAIENSTDGDFVDFVLERNLDQRNAKYSRFTYYDMNKKFPVELYDLLEDKLRLELEQA</sequence>
<dbReference type="EMBL" id="FOJX01000007">
    <property type="protein sequence ID" value="SFB03672.1"/>
    <property type="molecule type" value="Genomic_DNA"/>
</dbReference>
<dbReference type="InterPro" id="IPR041420">
    <property type="entry name" value="PBECR4"/>
</dbReference>
<proteinExistence type="predicted"/>
<organism evidence="2 3">
    <name type="scientific">Selenomonas ruminantium</name>
    <dbReference type="NCBI Taxonomy" id="971"/>
    <lineage>
        <taxon>Bacteria</taxon>
        <taxon>Bacillati</taxon>
        <taxon>Bacillota</taxon>
        <taxon>Negativicutes</taxon>
        <taxon>Selenomonadales</taxon>
        <taxon>Selenomonadaceae</taxon>
        <taxon>Selenomonas</taxon>
    </lineage>
</organism>
<dbReference type="AlphaFoldDB" id="A0A1I0XRP1"/>
<protein>
    <recommendedName>
        <fullName evidence="1">Phage-Barnase-EndoU-ColicinE5/D-RelE like nuclease 4 domain-containing protein</fullName>
    </recommendedName>
</protein>